<name>A0A1G6XQA0_9ACTN</name>
<proteinExistence type="predicted"/>
<dbReference type="NCBIfam" id="NF041680">
    <property type="entry name" value="transp_NF041680"/>
    <property type="match status" value="1"/>
</dbReference>
<feature type="region of interest" description="Disordered" evidence="1">
    <location>
        <begin position="432"/>
        <end position="486"/>
    </location>
</feature>
<dbReference type="GO" id="GO:0004519">
    <property type="term" value="F:endonuclease activity"/>
    <property type="evidence" value="ECO:0007669"/>
    <property type="project" value="UniProtKB-KW"/>
</dbReference>
<reference evidence="4" key="1">
    <citation type="submission" date="2016-10" db="EMBL/GenBank/DDBJ databases">
        <authorList>
            <person name="Varghese N."/>
            <person name="Submissions S."/>
        </authorList>
    </citation>
    <scope>NUCLEOTIDE SEQUENCE [LARGE SCALE GENOMIC DNA]</scope>
    <source>
        <strain evidence="4">CGMCC 4.3516</strain>
    </source>
</reference>
<dbReference type="STRING" id="58114.SAMN05216270_107288"/>
<organism evidence="3 4">
    <name type="scientific">Glycomyces harbinensis</name>
    <dbReference type="NCBI Taxonomy" id="58114"/>
    <lineage>
        <taxon>Bacteria</taxon>
        <taxon>Bacillati</taxon>
        <taxon>Actinomycetota</taxon>
        <taxon>Actinomycetes</taxon>
        <taxon>Glycomycetales</taxon>
        <taxon>Glycomycetaceae</taxon>
        <taxon>Glycomyces</taxon>
    </lineage>
</organism>
<keyword evidence="3" id="KW-0540">Nuclease</keyword>
<sequence>MSVLPEPGAAAGVGALTAFRAGFYQCLTARADILFDPAEALLCQSGPVTSLPALSLSGVFRRGHGALYDALGAGQVDTNHLRDLLAGQTIGRVGGRIVLAVDVTNWLCPDANRSPDRLFCHVYGRGRSADQFIPGWPYSMVAALESGASSWTQILDAARIGPDDDVQAVTAGQVRSVVERLIAAGQHAIGDEPILVVADAGYNAARLAWCLRDLPVTVTARVRSDRVFYARPKHQVTAGGRGGRAPKHGTAHRLSEPDSWETPTRITACNNARYGRLEAKSWDRLHPRLTQRSAWIDAGAQLPVLDGTLTRLTVDHLPHDGSPKPVWLWTSAAGLSETELDGIWTGWLRRFDIEHTFRFLKQTLGCTTSRPRTPAQADLWTWLVIAAFTQLRIARTLVADLRLLWEAPAELGKLTPARVRRGFANLRLDLDCPARAPKPSRPGPGRPKGRRNTRRAPVYDPGKTTKRDRNLTQRKKPLKVTKPSTS</sequence>
<protein>
    <submittedName>
        <fullName evidence="3">DDE superfamily endonuclease</fullName>
    </submittedName>
</protein>
<accession>A0A1G6XQA0</accession>
<dbReference type="InterPro" id="IPR038721">
    <property type="entry name" value="IS701-like_DDE_dom"/>
</dbReference>
<dbReference type="Pfam" id="PF13546">
    <property type="entry name" value="DDE_5"/>
    <property type="match status" value="1"/>
</dbReference>
<feature type="region of interest" description="Disordered" evidence="1">
    <location>
        <begin position="235"/>
        <end position="261"/>
    </location>
</feature>
<evidence type="ECO:0000313" key="3">
    <source>
        <dbReference type="EMBL" id="SDD80330.1"/>
    </source>
</evidence>
<dbReference type="SUPFAM" id="SSF53098">
    <property type="entry name" value="Ribonuclease H-like"/>
    <property type="match status" value="1"/>
</dbReference>
<evidence type="ECO:0000256" key="1">
    <source>
        <dbReference type="SAM" id="MobiDB-lite"/>
    </source>
</evidence>
<dbReference type="RefSeq" id="WP_091035915.1">
    <property type="nucleotide sequence ID" value="NZ_FNAD01000007.1"/>
</dbReference>
<gene>
    <name evidence="3" type="ORF">SAMN05216270_107288</name>
</gene>
<keyword evidence="3" id="KW-0255">Endonuclease</keyword>
<keyword evidence="3" id="KW-0378">Hydrolase</keyword>
<dbReference type="EMBL" id="FNAD01000007">
    <property type="protein sequence ID" value="SDD80330.1"/>
    <property type="molecule type" value="Genomic_DNA"/>
</dbReference>
<evidence type="ECO:0000259" key="2">
    <source>
        <dbReference type="Pfam" id="PF13546"/>
    </source>
</evidence>
<dbReference type="Proteomes" id="UP000198949">
    <property type="component" value="Unassembled WGS sequence"/>
</dbReference>
<dbReference type="InterPro" id="IPR012337">
    <property type="entry name" value="RNaseH-like_sf"/>
</dbReference>
<dbReference type="AlphaFoldDB" id="A0A1G6XQA0"/>
<dbReference type="OrthoDB" id="3339508at2"/>
<feature type="domain" description="Transposase IS701-like DDE" evidence="2">
    <location>
        <begin position="23"/>
        <end position="287"/>
    </location>
</feature>
<evidence type="ECO:0000313" key="4">
    <source>
        <dbReference type="Proteomes" id="UP000198949"/>
    </source>
</evidence>
<keyword evidence="4" id="KW-1185">Reference proteome</keyword>